<dbReference type="InterPro" id="IPR008889">
    <property type="entry name" value="VQ"/>
</dbReference>
<feature type="compositionally biased region" description="Polar residues" evidence="1">
    <location>
        <begin position="59"/>
        <end position="69"/>
    </location>
</feature>
<evidence type="ECO:0000256" key="1">
    <source>
        <dbReference type="SAM" id="MobiDB-lite"/>
    </source>
</evidence>
<dbReference type="InterPro" id="IPR039612">
    <property type="entry name" value="VQ_5/9/14"/>
</dbReference>
<evidence type="ECO:0000313" key="4">
    <source>
        <dbReference type="Proteomes" id="UP001279734"/>
    </source>
</evidence>
<proteinExistence type="predicted"/>
<sequence length="330" mass="35564">MESRNRPNEYLGVNKTGKNIRKSPLHQPNFVNSSSSNATTKPQPQPHVYNISKNDFRSIVQQLTGSPSQEPLLKPPSNPPKSPSMRLQKIRPPPLKPFIRPPIPPMIPVQAPVPPLAERPAVVPAQVPYGNNFAGPPPQFGQPSARATYPLAPTDSAWVNPALSPISAFMQQLQSCINDGGPRATQDQLHLLPQVSSQVQAQHQLQPKVMGQDQLQLPSSGLLPSPHMPPMPSPRMSGSSFLPSPTSQFFLPSPSGFLNLISPTPSSPYPLLSPGHQFPPSPFGQNFSFTPTPQPGILGPAPVSPISPGIGFPLSPSGFFPISSPRWRAQ</sequence>
<reference evidence="3" key="1">
    <citation type="submission" date="2023-05" db="EMBL/GenBank/DDBJ databases">
        <title>Nepenthes gracilis genome sequencing.</title>
        <authorList>
            <person name="Fukushima K."/>
        </authorList>
    </citation>
    <scope>NUCLEOTIDE SEQUENCE</scope>
    <source>
        <strain evidence="3">SING2019-196</strain>
    </source>
</reference>
<dbReference type="EMBL" id="BSYO01000009">
    <property type="protein sequence ID" value="GMH09217.1"/>
    <property type="molecule type" value="Genomic_DNA"/>
</dbReference>
<dbReference type="PANTHER" id="PTHR33783">
    <property type="entry name" value="PROTEIN HAIKU1"/>
    <property type="match status" value="1"/>
</dbReference>
<name>A0AAD3SDN9_NEPGR</name>
<dbReference type="Proteomes" id="UP001279734">
    <property type="component" value="Unassembled WGS sequence"/>
</dbReference>
<accession>A0AAD3SDN9</accession>
<protein>
    <recommendedName>
        <fullName evidence="2">VQ domain-containing protein</fullName>
    </recommendedName>
</protein>
<dbReference type="AlphaFoldDB" id="A0AAD3SDN9"/>
<comment type="caution">
    <text evidence="3">The sequence shown here is derived from an EMBL/GenBank/DDBJ whole genome shotgun (WGS) entry which is preliminary data.</text>
</comment>
<dbReference type="PANTHER" id="PTHR33783:SF1">
    <property type="entry name" value="PROTEIN HAIKU1"/>
    <property type="match status" value="1"/>
</dbReference>
<feature type="compositionally biased region" description="Pro residues" evidence="1">
    <location>
        <begin position="73"/>
        <end position="82"/>
    </location>
</feature>
<dbReference type="Pfam" id="PF05678">
    <property type="entry name" value="VQ"/>
    <property type="match status" value="1"/>
</dbReference>
<feature type="domain" description="VQ" evidence="2">
    <location>
        <begin position="44"/>
        <end position="69"/>
    </location>
</feature>
<organism evidence="3 4">
    <name type="scientific">Nepenthes gracilis</name>
    <name type="common">Slender pitcher plant</name>
    <dbReference type="NCBI Taxonomy" id="150966"/>
    <lineage>
        <taxon>Eukaryota</taxon>
        <taxon>Viridiplantae</taxon>
        <taxon>Streptophyta</taxon>
        <taxon>Embryophyta</taxon>
        <taxon>Tracheophyta</taxon>
        <taxon>Spermatophyta</taxon>
        <taxon>Magnoliopsida</taxon>
        <taxon>eudicotyledons</taxon>
        <taxon>Gunneridae</taxon>
        <taxon>Pentapetalae</taxon>
        <taxon>Caryophyllales</taxon>
        <taxon>Nepenthaceae</taxon>
        <taxon>Nepenthes</taxon>
    </lineage>
</organism>
<feature type="region of interest" description="Disordered" evidence="1">
    <location>
        <begin position="1"/>
        <end position="87"/>
    </location>
</feature>
<keyword evidence="4" id="KW-1185">Reference proteome</keyword>
<evidence type="ECO:0000313" key="3">
    <source>
        <dbReference type="EMBL" id="GMH09217.1"/>
    </source>
</evidence>
<feature type="compositionally biased region" description="Polar residues" evidence="1">
    <location>
        <begin position="29"/>
        <end position="42"/>
    </location>
</feature>
<gene>
    <name evidence="3" type="ORF">Nepgr_011057</name>
</gene>
<evidence type="ECO:0000259" key="2">
    <source>
        <dbReference type="Pfam" id="PF05678"/>
    </source>
</evidence>
<feature type="region of interest" description="Disordered" evidence="1">
    <location>
        <begin position="220"/>
        <end position="239"/>
    </location>
</feature>